<name>A0A0P0VU57_ORYSJ</name>
<dbReference type="InParanoid" id="A0A0P0VU57"/>
<dbReference type="AlphaFoldDB" id="A0A0P0VU57"/>
<gene>
    <name evidence="2" type="ordered locus">Os03g0193901</name>
    <name evidence="2" type="ORF">OSNPB_030193901</name>
</gene>
<feature type="compositionally biased region" description="Polar residues" evidence="1">
    <location>
        <begin position="183"/>
        <end position="199"/>
    </location>
</feature>
<reference evidence="2 3" key="3">
    <citation type="journal article" date="2013" name="Rice">
        <title>Improvement of the Oryza sativa Nipponbare reference genome using next generation sequence and optical map data.</title>
        <authorList>
            <person name="Kawahara Y."/>
            <person name="de la Bastide M."/>
            <person name="Hamilton J.P."/>
            <person name="Kanamori H."/>
            <person name="McCombie W.R."/>
            <person name="Ouyang S."/>
            <person name="Schwartz D.C."/>
            <person name="Tanaka T."/>
            <person name="Wu J."/>
            <person name="Zhou S."/>
            <person name="Childs K.L."/>
            <person name="Davidson R.M."/>
            <person name="Lin H."/>
            <person name="Quesada-Ocampo L."/>
            <person name="Vaillancourt B."/>
            <person name="Sakai H."/>
            <person name="Lee S.S."/>
            <person name="Kim J."/>
            <person name="Numa H."/>
            <person name="Itoh T."/>
            <person name="Buell C.R."/>
            <person name="Matsumoto T."/>
        </authorList>
    </citation>
    <scope>NUCLEOTIDE SEQUENCE [LARGE SCALE GENOMIC DNA]</scope>
    <source>
        <strain evidence="3">cv. Nipponbare</strain>
    </source>
</reference>
<proteinExistence type="predicted"/>
<accession>A0A0P0VU57</accession>
<dbReference type="PaxDb" id="39947-A0A0P0VU57"/>
<dbReference type="EMBL" id="AP014959">
    <property type="protein sequence ID" value="BAS82746.1"/>
    <property type="molecule type" value="Genomic_DNA"/>
</dbReference>
<reference evidence="2 3" key="2">
    <citation type="journal article" date="2013" name="Plant Cell Physiol.">
        <title>Rice Annotation Project Database (RAP-DB): an integrative and interactive database for rice genomics.</title>
        <authorList>
            <person name="Sakai H."/>
            <person name="Lee S.S."/>
            <person name="Tanaka T."/>
            <person name="Numa H."/>
            <person name="Kim J."/>
            <person name="Kawahara Y."/>
            <person name="Wakimoto H."/>
            <person name="Yang C.C."/>
            <person name="Iwamoto M."/>
            <person name="Abe T."/>
            <person name="Yamada Y."/>
            <person name="Muto A."/>
            <person name="Inokuchi H."/>
            <person name="Ikemura T."/>
            <person name="Matsumoto T."/>
            <person name="Sasaki T."/>
            <person name="Itoh T."/>
        </authorList>
    </citation>
    <scope>NUCLEOTIDE SEQUENCE [LARGE SCALE GENOMIC DNA]</scope>
    <source>
        <strain evidence="3">cv. Nipponbare</strain>
    </source>
</reference>
<dbReference type="Gramene" id="Os03t0193901-00">
    <property type="protein sequence ID" value="Os03t0193901-00"/>
    <property type="gene ID" value="Os03g0193901"/>
</dbReference>
<sequence length="307" mass="32913">MPTTTASAEACRRSGGCGRPRAKGPTRSGGAGGAAGQPITHWPPPLFATPLSSPSPVHSPPPSPVHSLHSHGDGGELVAEKHVRYIVTVEKVGRLSIGCELLDAAADSARCLANSSKTVSLNVNQDLVVKDTISNLIDIESIKPIKEAQDVHGAERVEDMRVVPNNQTHRSSQEHVSLKDPKTITTNNQSINSAPSPSRGSGIRVVAGHDPPDEFVGFYGVELVEEVERGEAPVRAVESDVLHHQRLERVLLHHSSSSSSEEHPIRISRRIEQLASEREAAYLLHGDDVADVFLRRQLPSIPHGCAG</sequence>
<evidence type="ECO:0000313" key="2">
    <source>
        <dbReference type="EMBL" id="BAS82746.1"/>
    </source>
</evidence>
<dbReference type="Proteomes" id="UP000059680">
    <property type="component" value="Chromosome 3"/>
</dbReference>
<evidence type="ECO:0000256" key="1">
    <source>
        <dbReference type="SAM" id="MobiDB-lite"/>
    </source>
</evidence>
<evidence type="ECO:0000313" key="3">
    <source>
        <dbReference type="Proteomes" id="UP000059680"/>
    </source>
</evidence>
<feature type="compositionally biased region" description="Basic and acidic residues" evidence="1">
    <location>
        <begin position="171"/>
        <end position="182"/>
    </location>
</feature>
<keyword evidence="3" id="KW-1185">Reference proteome</keyword>
<protein>
    <submittedName>
        <fullName evidence="2">Os03g0193901 protein</fullName>
    </submittedName>
</protein>
<reference evidence="3" key="1">
    <citation type="journal article" date="2005" name="Nature">
        <title>The map-based sequence of the rice genome.</title>
        <authorList>
            <consortium name="International rice genome sequencing project (IRGSP)"/>
            <person name="Matsumoto T."/>
            <person name="Wu J."/>
            <person name="Kanamori H."/>
            <person name="Katayose Y."/>
            <person name="Fujisawa M."/>
            <person name="Namiki N."/>
            <person name="Mizuno H."/>
            <person name="Yamamoto K."/>
            <person name="Antonio B.A."/>
            <person name="Baba T."/>
            <person name="Sakata K."/>
            <person name="Nagamura Y."/>
            <person name="Aoki H."/>
            <person name="Arikawa K."/>
            <person name="Arita K."/>
            <person name="Bito T."/>
            <person name="Chiden Y."/>
            <person name="Fujitsuka N."/>
            <person name="Fukunaka R."/>
            <person name="Hamada M."/>
            <person name="Harada C."/>
            <person name="Hayashi A."/>
            <person name="Hijishita S."/>
            <person name="Honda M."/>
            <person name="Hosokawa S."/>
            <person name="Ichikawa Y."/>
            <person name="Idonuma A."/>
            <person name="Iijima M."/>
            <person name="Ikeda M."/>
            <person name="Ikeno M."/>
            <person name="Ito K."/>
            <person name="Ito S."/>
            <person name="Ito T."/>
            <person name="Ito Y."/>
            <person name="Ito Y."/>
            <person name="Iwabuchi A."/>
            <person name="Kamiya K."/>
            <person name="Karasawa W."/>
            <person name="Kurita K."/>
            <person name="Katagiri S."/>
            <person name="Kikuta A."/>
            <person name="Kobayashi H."/>
            <person name="Kobayashi N."/>
            <person name="Machita K."/>
            <person name="Maehara T."/>
            <person name="Masukawa M."/>
            <person name="Mizubayashi T."/>
            <person name="Mukai Y."/>
            <person name="Nagasaki H."/>
            <person name="Nagata Y."/>
            <person name="Naito S."/>
            <person name="Nakashima M."/>
            <person name="Nakama Y."/>
            <person name="Nakamichi Y."/>
            <person name="Nakamura M."/>
            <person name="Meguro A."/>
            <person name="Negishi M."/>
            <person name="Ohta I."/>
            <person name="Ohta T."/>
            <person name="Okamoto M."/>
            <person name="Ono N."/>
            <person name="Saji S."/>
            <person name="Sakaguchi M."/>
            <person name="Sakai K."/>
            <person name="Shibata M."/>
            <person name="Shimokawa T."/>
            <person name="Song J."/>
            <person name="Takazaki Y."/>
            <person name="Terasawa K."/>
            <person name="Tsugane M."/>
            <person name="Tsuji K."/>
            <person name="Ueda S."/>
            <person name="Waki K."/>
            <person name="Yamagata H."/>
            <person name="Yamamoto M."/>
            <person name="Yamamoto S."/>
            <person name="Yamane H."/>
            <person name="Yoshiki S."/>
            <person name="Yoshihara R."/>
            <person name="Yukawa K."/>
            <person name="Zhong H."/>
            <person name="Yano M."/>
            <person name="Yuan Q."/>
            <person name="Ouyang S."/>
            <person name="Liu J."/>
            <person name="Jones K.M."/>
            <person name="Gansberger K."/>
            <person name="Moffat K."/>
            <person name="Hill J."/>
            <person name="Bera J."/>
            <person name="Fadrosh D."/>
            <person name="Jin S."/>
            <person name="Johri S."/>
            <person name="Kim M."/>
            <person name="Overton L."/>
            <person name="Reardon M."/>
            <person name="Tsitrin T."/>
            <person name="Vuong H."/>
            <person name="Weaver B."/>
            <person name="Ciecko A."/>
            <person name="Tallon L."/>
            <person name="Jackson J."/>
            <person name="Pai G."/>
            <person name="Aken S.V."/>
            <person name="Utterback T."/>
            <person name="Reidmuller S."/>
            <person name="Feldblyum T."/>
            <person name="Hsiao J."/>
            <person name="Zismann V."/>
            <person name="Iobst S."/>
            <person name="de Vazeille A.R."/>
            <person name="Buell C.R."/>
            <person name="Ying K."/>
            <person name="Li Y."/>
            <person name="Lu T."/>
            <person name="Huang Y."/>
            <person name="Zhao Q."/>
            <person name="Feng Q."/>
            <person name="Zhang L."/>
            <person name="Zhu J."/>
            <person name="Weng Q."/>
            <person name="Mu J."/>
            <person name="Lu Y."/>
            <person name="Fan D."/>
            <person name="Liu Y."/>
            <person name="Guan J."/>
            <person name="Zhang Y."/>
            <person name="Yu S."/>
            <person name="Liu X."/>
            <person name="Zhang Y."/>
            <person name="Hong G."/>
            <person name="Han B."/>
            <person name="Choisne N."/>
            <person name="Demange N."/>
            <person name="Orjeda G."/>
            <person name="Samain S."/>
            <person name="Cattolico L."/>
            <person name="Pelletier E."/>
            <person name="Couloux A."/>
            <person name="Segurens B."/>
            <person name="Wincker P."/>
            <person name="D'Hont A."/>
            <person name="Scarpelli C."/>
            <person name="Weissenbach J."/>
            <person name="Salanoubat M."/>
            <person name="Quetier F."/>
            <person name="Yu Y."/>
            <person name="Kim H.R."/>
            <person name="Rambo T."/>
            <person name="Currie J."/>
            <person name="Collura K."/>
            <person name="Luo M."/>
            <person name="Yang T."/>
            <person name="Ammiraju J.S.S."/>
            <person name="Engler F."/>
            <person name="Soderlund C."/>
            <person name="Wing R.A."/>
            <person name="Palmer L.E."/>
            <person name="de la Bastide M."/>
            <person name="Spiegel L."/>
            <person name="Nascimento L."/>
            <person name="Zutavern T."/>
            <person name="O'Shaughnessy A."/>
            <person name="Dike S."/>
            <person name="Dedhia N."/>
            <person name="Preston R."/>
            <person name="Balija V."/>
            <person name="McCombie W.R."/>
            <person name="Chow T."/>
            <person name="Chen H."/>
            <person name="Chung M."/>
            <person name="Chen C."/>
            <person name="Shaw J."/>
            <person name="Wu H."/>
            <person name="Hsiao K."/>
            <person name="Chao Y."/>
            <person name="Chu M."/>
            <person name="Cheng C."/>
            <person name="Hour A."/>
            <person name="Lee P."/>
            <person name="Lin S."/>
            <person name="Lin Y."/>
            <person name="Liou J."/>
            <person name="Liu S."/>
            <person name="Hsing Y."/>
            <person name="Raghuvanshi S."/>
            <person name="Mohanty A."/>
            <person name="Bharti A.K."/>
            <person name="Gaur A."/>
            <person name="Gupta V."/>
            <person name="Kumar D."/>
            <person name="Ravi V."/>
            <person name="Vij S."/>
            <person name="Kapur A."/>
            <person name="Khurana P."/>
            <person name="Khurana P."/>
            <person name="Khurana J.P."/>
            <person name="Tyagi A.K."/>
            <person name="Gaikwad K."/>
            <person name="Singh A."/>
            <person name="Dalal V."/>
            <person name="Srivastava S."/>
            <person name="Dixit A."/>
            <person name="Pal A.K."/>
            <person name="Ghazi I.A."/>
            <person name="Yadav M."/>
            <person name="Pandit A."/>
            <person name="Bhargava A."/>
            <person name="Sureshbabu K."/>
            <person name="Batra K."/>
            <person name="Sharma T.R."/>
            <person name="Mohapatra T."/>
            <person name="Singh N.K."/>
            <person name="Messing J."/>
            <person name="Nelson A.B."/>
            <person name="Fuks G."/>
            <person name="Kavchok S."/>
            <person name="Keizer G."/>
            <person name="Linton E."/>
            <person name="Llaca V."/>
            <person name="Song R."/>
            <person name="Tanyolac B."/>
            <person name="Young S."/>
            <person name="Ho-Il K."/>
            <person name="Hahn J.H."/>
            <person name="Sangsakoo G."/>
            <person name="Vanavichit A."/>
            <person name="de Mattos Luiz.A.T."/>
            <person name="Zimmer P.D."/>
            <person name="Malone G."/>
            <person name="Dellagostin O."/>
            <person name="de Oliveira A.C."/>
            <person name="Bevan M."/>
            <person name="Bancroft I."/>
            <person name="Minx P."/>
            <person name="Cordum H."/>
            <person name="Wilson R."/>
            <person name="Cheng Z."/>
            <person name="Jin W."/>
            <person name="Jiang J."/>
            <person name="Leong S.A."/>
            <person name="Iwama H."/>
            <person name="Gojobori T."/>
            <person name="Itoh T."/>
            <person name="Niimura Y."/>
            <person name="Fujii Y."/>
            <person name="Habara T."/>
            <person name="Sakai H."/>
            <person name="Sato Y."/>
            <person name="Wilson G."/>
            <person name="Kumar K."/>
            <person name="McCouch S."/>
            <person name="Juretic N."/>
            <person name="Hoen D."/>
            <person name="Wright S."/>
            <person name="Bruskiewich R."/>
            <person name="Bureau T."/>
            <person name="Miyao A."/>
            <person name="Hirochika H."/>
            <person name="Nishikawa T."/>
            <person name="Kadowaki K."/>
            <person name="Sugiura M."/>
            <person name="Burr B."/>
            <person name="Sasaki T."/>
        </authorList>
    </citation>
    <scope>NUCLEOTIDE SEQUENCE [LARGE SCALE GENOMIC DNA]</scope>
    <source>
        <strain evidence="3">cv. Nipponbare</strain>
    </source>
</reference>
<feature type="region of interest" description="Disordered" evidence="1">
    <location>
        <begin position="167"/>
        <end position="201"/>
    </location>
</feature>
<feature type="region of interest" description="Disordered" evidence="1">
    <location>
        <begin position="1"/>
        <end position="73"/>
    </location>
</feature>
<organism evidence="2 3">
    <name type="scientific">Oryza sativa subsp. japonica</name>
    <name type="common">Rice</name>
    <dbReference type="NCBI Taxonomy" id="39947"/>
    <lineage>
        <taxon>Eukaryota</taxon>
        <taxon>Viridiplantae</taxon>
        <taxon>Streptophyta</taxon>
        <taxon>Embryophyta</taxon>
        <taxon>Tracheophyta</taxon>
        <taxon>Spermatophyta</taxon>
        <taxon>Magnoliopsida</taxon>
        <taxon>Liliopsida</taxon>
        <taxon>Poales</taxon>
        <taxon>Poaceae</taxon>
        <taxon>BOP clade</taxon>
        <taxon>Oryzoideae</taxon>
        <taxon>Oryzeae</taxon>
        <taxon>Oryzinae</taxon>
        <taxon>Oryza</taxon>
        <taxon>Oryza sativa</taxon>
    </lineage>
</organism>
<dbReference type="STRING" id="39947.A0A0P0VU57"/>